<gene>
    <name evidence="2" type="ORF">L2Y54_11260</name>
</gene>
<dbReference type="Pfam" id="PF01381">
    <property type="entry name" value="HTH_3"/>
    <property type="match status" value="1"/>
</dbReference>
<dbReference type="PROSITE" id="PS50943">
    <property type="entry name" value="HTH_CROC1"/>
    <property type="match status" value="1"/>
</dbReference>
<dbReference type="Proteomes" id="UP001054801">
    <property type="component" value="Chromosome"/>
</dbReference>
<dbReference type="RefSeq" id="WP_236496209.1">
    <property type="nucleotide sequence ID" value="NZ_CP091244.1"/>
</dbReference>
<dbReference type="EMBL" id="CP091244">
    <property type="protein sequence ID" value="UJS22525.1"/>
    <property type="molecule type" value="Genomic_DNA"/>
</dbReference>
<feature type="domain" description="HTH cro/C1-type" evidence="1">
    <location>
        <begin position="36"/>
        <end position="90"/>
    </location>
</feature>
<evidence type="ECO:0000313" key="3">
    <source>
        <dbReference type="Proteomes" id="UP001054801"/>
    </source>
</evidence>
<dbReference type="InterPro" id="IPR001387">
    <property type="entry name" value="Cro/C1-type_HTH"/>
</dbReference>
<sequence>MDKRYKPLSAAEQLRQRVALLDSITMQPRMVLPQAVRTLRTGMRLTVPEYARLTGVAVRTIHEIEAGKANPSLSTANKLLSPFGLVLGVVQQGEQHEG</sequence>
<proteinExistence type="predicted"/>
<dbReference type="Gene3D" id="1.10.260.40">
    <property type="entry name" value="lambda repressor-like DNA-binding domains"/>
    <property type="match status" value="1"/>
</dbReference>
<name>A0ABY3SSV8_9GAMM</name>
<dbReference type="InterPro" id="IPR010982">
    <property type="entry name" value="Lambda_DNA-bd_dom_sf"/>
</dbReference>
<reference evidence="2" key="1">
    <citation type="journal article" date="2022" name="Microorganisms">
        <title>Two New Species of Filamentous Sulfur Bacteria of the Genus Thiothrix, Thiothrix winogradskyi sp. nov. and 'Candidatus Thiothrix sulfatifontis' sp. nov.</title>
        <authorList>
            <person name="Ravin N.V."/>
            <person name="Rossetti S."/>
            <person name="Beletsky A.V."/>
            <person name="Kadnikov V.V."/>
            <person name="Rudenko T.S."/>
            <person name="Smolyakov D.D."/>
            <person name="Moskvitina M.I."/>
            <person name="Gureeva M.V."/>
            <person name="Mardanov A.V."/>
            <person name="Grabovich M.Y."/>
        </authorList>
    </citation>
    <scope>NUCLEOTIDE SEQUENCE</scope>
    <source>
        <strain evidence="2">CT3</strain>
    </source>
</reference>
<dbReference type="CDD" id="cd00093">
    <property type="entry name" value="HTH_XRE"/>
    <property type="match status" value="1"/>
</dbReference>
<evidence type="ECO:0000313" key="2">
    <source>
        <dbReference type="EMBL" id="UJS22525.1"/>
    </source>
</evidence>
<protein>
    <submittedName>
        <fullName evidence="2">Helix-turn-helix domain-containing protein</fullName>
    </submittedName>
</protein>
<accession>A0ABY3SSV8</accession>
<dbReference type="SUPFAM" id="SSF47413">
    <property type="entry name" value="lambda repressor-like DNA-binding domains"/>
    <property type="match status" value="1"/>
</dbReference>
<keyword evidence="3" id="KW-1185">Reference proteome</keyword>
<evidence type="ECO:0000259" key="1">
    <source>
        <dbReference type="PROSITE" id="PS50943"/>
    </source>
</evidence>
<organism evidence="2 3">
    <name type="scientific">Thiothrix winogradskyi</name>
    <dbReference type="NCBI Taxonomy" id="96472"/>
    <lineage>
        <taxon>Bacteria</taxon>
        <taxon>Pseudomonadati</taxon>
        <taxon>Pseudomonadota</taxon>
        <taxon>Gammaproteobacteria</taxon>
        <taxon>Thiotrichales</taxon>
        <taxon>Thiotrichaceae</taxon>
        <taxon>Thiothrix</taxon>
    </lineage>
</organism>